<evidence type="ECO:0000259" key="7">
    <source>
        <dbReference type="Pfam" id="PF18203"/>
    </source>
</evidence>
<feature type="chain" id="PRO_5022857346" evidence="5">
    <location>
        <begin position="20"/>
        <end position="1933"/>
    </location>
</feature>
<dbReference type="SUPFAM" id="SSF117074">
    <property type="entry name" value="Hypothetical protein PA1324"/>
    <property type="match status" value="1"/>
</dbReference>
<dbReference type="EMBL" id="CP042344">
    <property type="protein sequence ID" value="QEA12621.1"/>
    <property type="molecule type" value="Genomic_DNA"/>
</dbReference>
<keyword evidence="10" id="KW-1185">Reference proteome</keyword>
<dbReference type="InterPro" id="IPR033764">
    <property type="entry name" value="Sdr_B"/>
</dbReference>
<accession>A0A5B8RT13</accession>
<dbReference type="Pfam" id="PF18203">
    <property type="entry name" value="IPTL-CTERM"/>
    <property type="match status" value="1"/>
</dbReference>
<dbReference type="OrthoDB" id="8612880at2"/>
<dbReference type="Pfam" id="PF25564">
    <property type="entry name" value="DUF7933"/>
    <property type="match status" value="12"/>
</dbReference>
<dbReference type="InterPro" id="IPR026442">
    <property type="entry name" value="IPTL_CTERM"/>
</dbReference>
<dbReference type="PANTHER" id="PTHR34819">
    <property type="entry name" value="LARGE CYSTEINE-RICH PERIPLASMIC PROTEIN OMCB"/>
    <property type="match status" value="1"/>
</dbReference>
<keyword evidence="4" id="KW-0812">Transmembrane</keyword>
<evidence type="ECO:0000256" key="3">
    <source>
        <dbReference type="ARBA" id="ARBA00022729"/>
    </source>
</evidence>
<dbReference type="InterPro" id="IPR057693">
    <property type="entry name" value="DUF7933"/>
</dbReference>
<evidence type="ECO:0000256" key="5">
    <source>
        <dbReference type="SAM" id="SignalP"/>
    </source>
</evidence>
<feature type="domain" description="DUF7933" evidence="8">
    <location>
        <begin position="1396"/>
        <end position="1520"/>
    </location>
</feature>
<dbReference type="InterPro" id="IPR013783">
    <property type="entry name" value="Ig-like_fold"/>
</dbReference>
<evidence type="ECO:0000256" key="4">
    <source>
        <dbReference type="SAM" id="Phobius"/>
    </source>
</evidence>
<evidence type="ECO:0000313" key="9">
    <source>
        <dbReference type="EMBL" id="QEA12621.1"/>
    </source>
</evidence>
<feature type="domain" description="DUF7933" evidence="8">
    <location>
        <begin position="180"/>
        <end position="279"/>
    </location>
</feature>
<dbReference type="Gene3D" id="2.60.40.10">
    <property type="entry name" value="Immunoglobulins"/>
    <property type="match status" value="1"/>
</dbReference>
<protein>
    <submittedName>
        <fullName evidence="9">IPTL-CTERM sorting domain-containing protein</fullName>
    </submittedName>
</protein>
<dbReference type="PANTHER" id="PTHR34819:SF5">
    <property type="entry name" value="CONSERVED REPEAT DOMAIN PROTEIN"/>
    <property type="match status" value="1"/>
</dbReference>
<feature type="domain" description="DUF7933" evidence="8">
    <location>
        <begin position="863"/>
        <end position="983"/>
    </location>
</feature>
<dbReference type="GO" id="GO:0005576">
    <property type="term" value="C:extracellular region"/>
    <property type="evidence" value="ECO:0007669"/>
    <property type="project" value="UniProtKB-SubCell"/>
</dbReference>
<sequence length="1933" mass="190518">MSIRSILGGLALLPCVAFATTTINQSFVPDTLFQGDPSTYTVKIWNDSTQVAVTDVAFTALLDLPGALPAPKISVITPLDTTISGCGAGAALNADPGTNTVQLTGATVAAGTGSGSPGECVVTVKVSAAVSGNHIVSIPENTDPTPTISGFTYTENGKKEYNTTDAKATLLVRSMAAPRGSKTFSPSPSFTGRPTTLTITLTNPNVGEGQTIPLTTFTDTLPTGMVVAPVPNASVTCTGTGFSNGTFSPGVGDTAVTLAGGTIGVNGTCEMKVDVVVNALTPANAASQTFDNIVAAGAIGNIRGLSSPTFHRQVQVRQPISMAKSFTPSTIPVNAPSMMEIVVTNNGGTALTNAGFVDNFPAGLVGAGGAASVTCTSGTDGIATVDTVSNPNKVTLTGATVAANGGTCTIEVPVTSTTEGAYKNELPANAVTNDQGISSPAIDATLNAYAQLQVEKTVTPANVAPGQWATFTVNIRNYANGPVNNLQFTDVLPTVNGHPMLVDASQGPAGCGMGFSGIGTNTLSGTNGSIGGATMTAPPSPGLCTVTFRALVPADAATGETFVNTLPTSTAASGTGPGGATSNTNTVSRNVAVVDAVDLTKAFSPTSIASGQTSQLTITVFNRTVSPMTAIDLTDNLPAGLVLAANPAASTTCGAGALTAVPGDNKIKLTGGSALARPGASESASCTITALVTATAPATYTNTLQPADFTSSAGKFVGPRSANLAVTAGLAAVKSFVPASVGEGGVARATVTLTNQTNGVLTNVSINDTGLSGGLTVANPANAATSCGGAPMITANPGATSVRLDGVRLDGAQTCDLSFDVLANGVGPWVNTIPINQITSAEGPSNAAPVTATLGKESADLSLNKAFNPLLVTGNEPSVLTITVINNSAQAINNVSFTDVFPSGIQVYSAPDAQTTCTGGTVAATPGGTQVGLTGAALAGNGACTVTLKVTSVAYLNLTNTIPAGAVTSQGGYTNLTPTSATLSTLQGLGVSKGFEPTYVAPNEVSRLKIKLVNTFDPNIQNPVVLTGLTFTDVLPSGLVFAAVPNPAATCIGAQINVNTLTQALTLSHVTLSPGATCDVEVNVTAASLGAYLNNIPAGAITTDQGVTNPTPGEATLNVVDGPTVGKSFSPATVTVDQTSQLIVTVNNPAAVALTGVALTDNLPPHVAVANPANTTTTCTSGSVTALPGASTVSLSGASIPAGGSCQFRAMVVASQAGTFKNTIGAKAVTNQQGLTNGNPTDADLNVLAPPEVSKRFAPSQIASGGDISTLYIRLENSNATPITLTAALVDALPGLPAPGPGQISVAPVPNVNGHVPGGETACTAGSVTAGAGANSITYGSGATIPAGGCTITVDVVGSHTGNYLNTIAAGQLKTSAGNNPEPANATLGVDKPAAPTVLKAFNPTQIAANGVSRLTITLGNPNATALTLAGDMTDTLPTGVLVAPTPGIGGTCPGAVTAAAGTGTVVYATGASIPSAGCTIEVNVTAAVAGSYTNTIPAGGLVTNEAGSNPTPAVAGLVVTSPNNPTVLKAFSPGTINPGGVSTLTITLGNPNAAAATLTADLVDTLPADVLVADPPALGGSCTGTKEAAAGGGAVTYKSGGTIPANGSCTITVNVTSAAPGGPYVNTIAAGDLKTSVGNNGAPATANLLVNPGQPPSVSKSFSPASIASGGQSTLTISLGNGNAKALTLTSDMVDTLNNMEAVMPAVTTGTTCDAASVEVAAGNVTYKTGGTIPAGGCVIAVRVTSLTAGTWANTIAANALKTDGGNNPVGTAADLTVVTVAPGTTASLSGNVYHDRNDNGLIDPGEEGIGGVTINLLQGGSVIATTTTNGAGQYSFTNLPPGTYTVQEVQPAGWTDGKDTAGSNGGTVTNDSISGIVLVGGDAATDYNFGEHKIASPASIPTLSEWGLILLSLMLGLLAWRQHAGARRRRM</sequence>
<feature type="signal peptide" evidence="5">
    <location>
        <begin position="1"/>
        <end position="19"/>
    </location>
</feature>
<dbReference type="NCBIfam" id="TIGR04174">
    <property type="entry name" value="IPTL_CTERM"/>
    <property type="match status" value="1"/>
</dbReference>
<dbReference type="KEGG" id="cof:FOZ74_06020"/>
<dbReference type="NCBIfam" id="TIGR01451">
    <property type="entry name" value="B_ant_repeat"/>
    <property type="match status" value="1"/>
</dbReference>
<feature type="transmembrane region" description="Helical" evidence="4">
    <location>
        <begin position="1905"/>
        <end position="1922"/>
    </location>
</feature>
<dbReference type="InterPro" id="IPR047589">
    <property type="entry name" value="DUF11_rpt"/>
</dbReference>
<gene>
    <name evidence="9" type="ORF">FOZ74_06020</name>
</gene>
<evidence type="ECO:0000256" key="1">
    <source>
        <dbReference type="ARBA" id="ARBA00004613"/>
    </source>
</evidence>
<feature type="domain" description="DUF7933" evidence="8">
    <location>
        <begin position="1657"/>
        <end position="1779"/>
    </location>
</feature>
<feature type="domain" description="DUF7933" evidence="8">
    <location>
        <begin position="1526"/>
        <end position="1651"/>
    </location>
</feature>
<evidence type="ECO:0000313" key="10">
    <source>
        <dbReference type="Proteomes" id="UP000321199"/>
    </source>
</evidence>
<feature type="domain" description="DUF7933" evidence="8">
    <location>
        <begin position="1123"/>
        <end position="1247"/>
    </location>
</feature>
<evidence type="ECO:0000259" key="6">
    <source>
        <dbReference type="Pfam" id="PF17210"/>
    </source>
</evidence>
<keyword evidence="3 5" id="KW-0732">Signal</keyword>
<feature type="domain" description="DUF7933" evidence="8">
    <location>
        <begin position="599"/>
        <end position="726"/>
    </location>
</feature>
<name>A0A5B8RT13_9BURK</name>
<keyword evidence="4" id="KW-1133">Transmembrane helix</keyword>
<keyword evidence="2" id="KW-0964">Secreted</keyword>
<feature type="domain" description="SD-repeat containing protein B" evidence="6">
    <location>
        <begin position="1790"/>
        <end position="1867"/>
    </location>
</feature>
<feature type="domain" description="DUF7933" evidence="8">
    <location>
        <begin position="22"/>
        <end position="136"/>
    </location>
</feature>
<dbReference type="Pfam" id="PF17210">
    <property type="entry name" value="SdrD_B"/>
    <property type="match status" value="1"/>
</dbReference>
<evidence type="ECO:0000256" key="2">
    <source>
        <dbReference type="ARBA" id="ARBA00022525"/>
    </source>
</evidence>
<proteinExistence type="predicted"/>
<feature type="domain" description="DUF7933" evidence="8">
    <location>
        <begin position="322"/>
        <end position="447"/>
    </location>
</feature>
<feature type="domain" description="DUF7933" evidence="8">
    <location>
        <begin position="734"/>
        <end position="854"/>
    </location>
</feature>
<comment type="subcellular location">
    <subcellularLocation>
        <location evidence="1">Secreted</location>
    </subcellularLocation>
</comment>
<keyword evidence="4" id="KW-0472">Membrane</keyword>
<dbReference type="RefSeq" id="WP_146912216.1">
    <property type="nucleotide sequence ID" value="NZ_CP042344.1"/>
</dbReference>
<feature type="domain" description="DUF7933" evidence="8">
    <location>
        <begin position="991"/>
        <end position="1119"/>
    </location>
</feature>
<organism evidence="9 10">
    <name type="scientific">Comamonas flocculans</name>
    <dbReference type="NCBI Taxonomy" id="2597701"/>
    <lineage>
        <taxon>Bacteria</taxon>
        <taxon>Pseudomonadati</taxon>
        <taxon>Pseudomonadota</taxon>
        <taxon>Betaproteobacteria</taxon>
        <taxon>Burkholderiales</taxon>
        <taxon>Comamonadaceae</taxon>
        <taxon>Comamonas</taxon>
    </lineage>
</organism>
<feature type="domain" description="IPTL-CTERM protein sorting" evidence="7">
    <location>
        <begin position="1900"/>
        <end position="1931"/>
    </location>
</feature>
<dbReference type="Proteomes" id="UP000321199">
    <property type="component" value="Chromosome"/>
</dbReference>
<dbReference type="InterPro" id="IPR051172">
    <property type="entry name" value="Chlamydia_OmcB"/>
</dbReference>
<reference evidence="9 10" key="1">
    <citation type="submission" date="2019-07" db="EMBL/GenBank/DDBJ databases">
        <title>Complete genome sequence of Comamonas sp. NLF 7-7 isolated from livestock.</title>
        <authorList>
            <person name="Kim D.H."/>
            <person name="Kim J.G."/>
        </authorList>
    </citation>
    <scope>NUCLEOTIDE SEQUENCE [LARGE SCALE GENOMIC DNA]</scope>
    <source>
        <strain evidence="9 10">NLF 7-7</strain>
    </source>
</reference>
<feature type="domain" description="DUF7933" evidence="8">
    <location>
        <begin position="1251"/>
        <end position="1390"/>
    </location>
</feature>
<evidence type="ECO:0000259" key="8">
    <source>
        <dbReference type="Pfam" id="PF25564"/>
    </source>
</evidence>